<accession>F4KS72</accession>
<sequence>MKIICIGRNYAEHAKELNNAVPEDPVVFMKPPSALLVGDKPFYYPEFTQDLHYEGEIVLKVCKNGRHVQPEFAHEYYNEIAFGIDFTARDIQAKCKAKGLPWEIAKGFDGSAVLSDFVPLEQVEDSKSIHFSLKKNGQTVQQGDTADVIFSFESIIVYVSKFFKLQMGDIIYTGTPAGVGPVQVGDTLEGFIELKDGNKQFLTCEIK</sequence>
<keyword evidence="4" id="KW-1185">Reference proteome</keyword>
<proteinExistence type="predicted"/>
<dbReference type="SUPFAM" id="SSF56529">
    <property type="entry name" value="FAH"/>
    <property type="match status" value="1"/>
</dbReference>
<dbReference type="EMBL" id="CP002691">
    <property type="protein sequence ID" value="AEE52317.1"/>
    <property type="molecule type" value="Genomic_DNA"/>
</dbReference>
<evidence type="ECO:0000313" key="3">
    <source>
        <dbReference type="EMBL" id="AEE52317.1"/>
    </source>
</evidence>
<dbReference type="InterPro" id="IPR036663">
    <property type="entry name" value="Fumarylacetoacetase_C_sf"/>
</dbReference>
<dbReference type="AlphaFoldDB" id="F4KS72"/>
<name>F4KS72_HALH1</name>
<dbReference type="PANTHER" id="PTHR11820">
    <property type="entry name" value="ACYLPYRUVASE"/>
    <property type="match status" value="1"/>
</dbReference>
<dbReference type="Proteomes" id="UP000008461">
    <property type="component" value="Chromosome"/>
</dbReference>
<dbReference type="Gene3D" id="3.90.850.10">
    <property type="entry name" value="Fumarylacetoacetase-like, C-terminal domain"/>
    <property type="match status" value="1"/>
</dbReference>
<gene>
    <name evidence="3" type="ordered locus">Halhy_4476</name>
</gene>
<dbReference type="GO" id="GO:0046872">
    <property type="term" value="F:metal ion binding"/>
    <property type="evidence" value="ECO:0007669"/>
    <property type="project" value="UniProtKB-KW"/>
</dbReference>
<dbReference type="OrthoDB" id="9805307at2"/>
<evidence type="ECO:0000259" key="2">
    <source>
        <dbReference type="Pfam" id="PF01557"/>
    </source>
</evidence>
<evidence type="ECO:0000313" key="4">
    <source>
        <dbReference type="Proteomes" id="UP000008461"/>
    </source>
</evidence>
<dbReference type="HOGENOM" id="CLU_028458_5_2_10"/>
<protein>
    <submittedName>
        <fullName evidence="3">Fumarylacetoacetate (FAA) hydrolase</fullName>
    </submittedName>
</protein>
<dbReference type="RefSeq" id="WP_013766855.1">
    <property type="nucleotide sequence ID" value="NC_015510.1"/>
</dbReference>
<reference key="2">
    <citation type="submission" date="2011-04" db="EMBL/GenBank/DDBJ databases">
        <title>Complete sequence of chromosome of Haliscomenobacter hydrossis DSM 1100.</title>
        <authorList>
            <consortium name="US DOE Joint Genome Institute (JGI-PGF)"/>
            <person name="Lucas S."/>
            <person name="Han J."/>
            <person name="Lapidus A."/>
            <person name="Bruce D."/>
            <person name="Goodwin L."/>
            <person name="Pitluck S."/>
            <person name="Peters L."/>
            <person name="Kyrpides N."/>
            <person name="Mavromatis K."/>
            <person name="Ivanova N."/>
            <person name="Ovchinnikova G."/>
            <person name="Pagani I."/>
            <person name="Daligault H."/>
            <person name="Detter J.C."/>
            <person name="Han C."/>
            <person name="Land M."/>
            <person name="Hauser L."/>
            <person name="Markowitz V."/>
            <person name="Cheng J.-F."/>
            <person name="Hugenholtz P."/>
            <person name="Woyke T."/>
            <person name="Wu D."/>
            <person name="Verbarg S."/>
            <person name="Frueling A."/>
            <person name="Brambilla E."/>
            <person name="Klenk H.-P."/>
            <person name="Eisen J.A."/>
        </authorList>
    </citation>
    <scope>NUCLEOTIDE SEQUENCE</scope>
    <source>
        <strain>DSM 1100</strain>
    </source>
</reference>
<dbReference type="InterPro" id="IPR011234">
    <property type="entry name" value="Fumarylacetoacetase-like_C"/>
</dbReference>
<keyword evidence="3" id="KW-0378">Hydrolase</keyword>
<feature type="domain" description="Fumarylacetoacetase-like C-terminal" evidence="2">
    <location>
        <begin position="2"/>
        <end position="189"/>
    </location>
</feature>
<keyword evidence="1" id="KW-0479">Metal-binding</keyword>
<dbReference type="PANTHER" id="PTHR11820:SF7">
    <property type="entry name" value="ACYLPYRUVASE FAHD1, MITOCHONDRIAL"/>
    <property type="match status" value="1"/>
</dbReference>
<evidence type="ECO:0000256" key="1">
    <source>
        <dbReference type="ARBA" id="ARBA00022723"/>
    </source>
</evidence>
<reference evidence="3 4" key="1">
    <citation type="journal article" date="2011" name="Stand. Genomic Sci.">
        <title>Complete genome sequence of Haliscomenobacter hydrossis type strain (O).</title>
        <authorList>
            <consortium name="US DOE Joint Genome Institute (JGI-PGF)"/>
            <person name="Daligault H."/>
            <person name="Lapidus A."/>
            <person name="Zeytun A."/>
            <person name="Nolan M."/>
            <person name="Lucas S."/>
            <person name="Del Rio T.G."/>
            <person name="Tice H."/>
            <person name="Cheng J.F."/>
            <person name="Tapia R."/>
            <person name="Han C."/>
            <person name="Goodwin L."/>
            <person name="Pitluck S."/>
            <person name="Liolios K."/>
            <person name="Pagani I."/>
            <person name="Ivanova N."/>
            <person name="Huntemann M."/>
            <person name="Mavromatis K."/>
            <person name="Mikhailova N."/>
            <person name="Pati A."/>
            <person name="Chen A."/>
            <person name="Palaniappan K."/>
            <person name="Land M."/>
            <person name="Hauser L."/>
            <person name="Brambilla E.M."/>
            <person name="Rohde M."/>
            <person name="Verbarg S."/>
            <person name="Goker M."/>
            <person name="Bristow J."/>
            <person name="Eisen J.A."/>
            <person name="Markowitz V."/>
            <person name="Hugenholtz P."/>
            <person name="Kyrpides N.C."/>
            <person name="Klenk H.P."/>
            <person name="Woyke T."/>
        </authorList>
    </citation>
    <scope>NUCLEOTIDE SEQUENCE [LARGE SCALE GENOMIC DNA]</scope>
    <source>
        <strain evidence="4">ATCC 27775 / DSM 1100 / LMG 10767 / O</strain>
    </source>
</reference>
<dbReference type="eggNOG" id="COG0179">
    <property type="taxonomic scope" value="Bacteria"/>
</dbReference>
<dbReference type="KEGG" id="hhy:Halhy_4476"/>
<dbReference type="STRING" id="760192.Halhy_4476"/>
<dbReference type="Pfam" id="PF01557">
    <property type="entry name" value="FAA_hydrolase"/>
    <property type="match status" value="1"/>
</dbReference>
<dbReference type="GO" id="GO:0018773">
    <property type="term" value="F:acetylpyruvate hydrolase activity"/>
    <property type="evidence" value="ECO:0007669"/>
    <property type="project" value="TreeGrafter"/>
</dbReference>
<organism evidence="3 4">
    <name type="scientific">Haliscomenobacter hydrossis (strain ATCC 27775 / DSM 1100 / LMG 10767 / O)</name>
    <dbReference type="NCBI Taxonomy" id="760192"/>
    <lineage>
        <taxon>Bacteria</taxon>
        <taxon>Pseudomonadati</taxon>
        <taxon>Bacteroidota</taxon>
        <taxon>Saprospiria</taxon>
        <taxon>Saprospirales</taxon>
        <taxon>Haliscomenobacteraceae</taxon>
        <taxon>Haliscomenobacter</taxon>
    </lineage>
</organism>